<evidence type="ECO:0000313" key="8">
    <source>
        <dbReference type="Proteomes" id="UP000009084"/>
    </source>
</evidence>
<feature type="transmembrane region" description="Helical" evidence="6">
    <location>
        <begin position="91"/>
        <end position="112"/>
    </location>
</feature>
<keyword evidence="2 6" id="KW-0812">Transmembrane</keyword>
<evidence type="ECO:0000256" key="4">
    <source>
        <dbReference type="ARBA" id="ARBA00022989"/>
    </source>
</evidence>
<accession>C5PDT3</accession>
<dbReference type="OrthoDB" id="202672at2759"/>
<organism evidence="7 8">
    <name type="scientific">Coccidioides posadasii (strain C735)</name>
    <name type="common">Valley fever fungus</name>
    <dbReference type="NCBI Taxonomy" id="222929"/>
    <lineage>
        <taxon>Eukaryota</taxon>
        <taxon>Fungi</taxon>
        <taxon>Dikarya</taxon>
        <taxon>Ascomycota</taxon>
        <taxon>Pezizomycotina</taxon>
        <taxon>Eurotiomycetes</taxon>
        <taxon>Eurotiomycetidae</taxon>
        <taxon>Onygenales</taxon>
        <taxon>Onygenaceae</taxon>
        <taxon>Coccidioides</taxon>
    </lineage>
</organism>
<sequence length="189" mass="20976">MATEVQSLCVSTTSTHVKPQPPAFVDDLFTHYSSMAAAKVSPSPSGHTVGAAVATYLRPNLLKRGIDRLRLEYYRYEVTLGVYVMTPGEKLIFNSFILVVLSLMVWALFLYFPSLLYQKLSRLDWLLTGRDGPSPNVTFSLSNGNDMSQARGFGGEDDDNEMGLGVVCVLLEFQKWPEKEGDTPLMVDV</sequence>
<evidence type="ECO:0000313" key="7">
    <source>
        <dbReference type="EMBL" id="EER25244.1"/>
    </source>
</evidence>
<dbReference type="Proteomes" id="UP000009084">
    <property type="component" value="Unassembled WGS sequence"/>
</dbReference>
<keyword evidence="4 6" id="KW-1133">Transmembrane helix</keyword>
<evidence type="ECO:0000256" key="5">
    <source>
        <dbReference type="ARBA" id="ARBA00023136"/>
    </source>
</evidence>
<dbReference type="InterPro" id="IPR024512">
    <property type="entry name" value="Ser_palmitoyltrfase_ssu-like"/>
</dbReference>
<dbReference type="HOGENOM" id="CLU_123432_0_0_1"/>
<dbReference type="AlphaFoldDB" id="C5PDT3"/>
<evidence type="ECO:0000256" key="6">
    <source>
        <dbReference type="SAM" id="Phobius"/>
    </source>
</evidence>
<protein>
    <submittedName>
        <fullName evidence="7">Uncharacterized protein</fullName>
    </submittedName>
</protein>
<dbReference type="GO" id="GO:0005789">
    <property type="term" value="C:endoplasmic reticulum membrane"/>
    <property type="evidence" value="ECO:0007669"/>
    <property type="project" value="UniProtKB-SubCell"/>
</dbReference>
<gene>
    <name evidence="7" type="ORF">CPC735_018480</name>
</gene>
<dbReference type="Pfam" id="PF11779">
    <property type="entry name" value="SPT_ssu-like"/>
    <property type="match status" value="1"/>
</dbReference>
<keyword evidence="5 6" id="KW-0472">Membrane</keyword>
<dbReference type="EMBL" id="ACFW01000043">
    <property type="protein sequence ID" value="EER25244.1"/>
    <property type="molecule type" value="Genomic_DNA"/>
</dbReference>
<name>C5PDT3_COCP7</name>
<proteinExistence type="predicted"/>
<dbReference type="KEGG" id="cpw:9692860"/>
<evidence type="ECO:0000256" key="1">
    <source>
        <dbReference type="ARBA" id="ARBA00004477"/>
    </source>
</evidence>
<evidence type="ECO:0000256" key="3">
    <source>
        <dbReference type="ARBA" id="ARBA00022824"/>
    </source>
</evidence>
<comment type="subcellular location">
    <subcellularLocation>
        <location evidence="1">Endoplasmic reticulum membrane</location>
        <topology evidence="1">Multi-pass membrane protein</topology>
    </subcellularLocation>
</comment>
<keyword evidence="3" id="KW-0256">Endoplasmic reticulum</keyword>
<comment type="caution">
    <text evidence="7">The sequence shown here is derived from an EMBL/GenBank/DDBJ whole genome shotgun (WGS) entry which is preliminary data.</text>
</comment>
<dbReference type="VEuPathDB" id="FungiDB:CPC735_018480"/>
<evidence type="ECO:0000256" key="2">
    <source>
        <dbReference type="ARBA" id="ARBA00022692"/>
    </source>
</evidence>
<reference evidence="7 8" key="1">
    <citation type="journal article" date="2009" name="Genome Res.">
        <title>Comparative genomic analyses of the human fungal pathogens Coccidioides and their relatives.</title>
        <authorList>
            <person name="Sharpton T.J."/>
            <person name="Stajich J.E."/>
            <person name="Rounsley S.D."/>
            <person name="Gardner M.J."/>
            <person name="Wortman J.R."/>
            <person name="Jordar V.S."/>
            <person name="Maiti R."/>
            <person name="Kodira C.D."/>
            <person name="Neafsey D.E."/>
            <person name="Zeng Q."/>
            <person name="Hung C.-Y."/>
            <person name="McMahan C."/>
            <person name="Muszewska A."/>
            <person name="Grynberg M."/>
            <person name="Mandel M.A."/>
            <person name="Kellner E.M."/>
            <person name="Barker B.M."/>
            <person name="Galgiani J.N."/>
            <person name="Orbach M.J."/>
            <person name="Kirkland T.N."/>
            <person name="Cole G.T."/>
            <person name="Henn M.R."/>
            <person name="Birren B.W."/>
            <person name="Taylor J.W."/>
        </authorList>
    </citation>
    <scope>NUCLEOTIDE SEQUENCE [LARGE SCALE GENOMIC DNA]</scope>
    <source>
        <strain evidence="8">C735</strain>
    </source>
</reference>